<reference evidence="2" key="1">
    <citation type="journal article" date="2020" name="Stud. Mycol.">
        <title>101 Dothideomycetes genomes: a test case for predicting lifestyles and emergence of pathogens.</title>
        <authorList>
            <person name="Haridas S."/>
            <person name="Albert R."/>
            <person name="Binder M."/>
            <person name="Bloem J."/>
            <person name="Labutti K."/>
            <person name="Salamov A."/>
            <person name="Andreopoulos B."/>
            <person name="Baker S."/>
            <person name="Barry K."/>
            <person name="Bills G."/>
            <person name="Bluhm B."/>
            <person name="Cannon C."/>
            <person name="Castanera R."/>
            <person name="Culley D."/>
            <person name="Daum C."/>
            <person name="Ezra D."/>
            <person name="Gonzalez J."/>
            <person name="Henrissat B."/>
            <person name="Kuo A."/>
            <person name="Liang C."/>
            <person name="Lipzen A."/>
            <person name="Lutzoni F."/>
            <person name="Magnuson J."/>
            <person name="Mondo S."/>
            <person name="Nolan M."/>
            <person name="Ohm R."/>
            <person name="Pangilinan J."/>
            <person name="Park H.-J."/>
            <person name="Ramirez L."/>
            <person name="Alfaro M."/>
            <person name="Sun H."/>
            <person name="Tritt A."/>
            <person name="Yoshinaga Y."/>
            <person name="Zwiers L.-H."/>
            <person name="Turgeon B."/>
            <person name="Goodwin S."/>
            <person name="Spatafora J."/>
            <person name="Crous P."/>
            <person name="Grigoriev I."/>
        </authorList>
    </citation>
    <scope>NUCLEOTIDE SEQUENCE</scope>
    <source>
        <strain evidence="2">CBS 122367</strain>
    </source>
</reference>
<dbReference type="PANTHER" id="PTHR42085:SF4">
    <property type="entry name" value="F-BOX DOMAIN-CONTAINING PROTEIN"/>
    <property type="match status" value="1"/>
</dbReference>
<evidence type="ECO:0000256" key="1">
    <source>
        <dbReference type="SAM" id="MobiDB-lite"/>
    </source>
</evidence>
<dbReference type="AlphaFoldDB" id="A0A6G1IHZ9"/>
<dbReference type="InterPro" id="IPR038883">
    <property type="entry name" value="AN11006-like"/>
</dbReference>
<feature type="compositionally biased region" description="Acidic residues" evidence="1">
    <location>
        <begin position="295"/>
        <end position="318"/>
    </location>
</feature>
<name>A0A6G1IHZ9_9PLEO</name>
<evidence type="ECO:0008006" key="4">
    <source>
        <dbReference type="Google" id="ProtNLM"/>
    </source>
</evidence>
<evidence type="ECO:0000313" key="3">
    <source>
        <dbReference type="Proteomes" id="UP000799291"/>
    </source>
</evidence>
<accession>A0A6G1IHZ9</accession>
<proteinExistence type="predicted"/>
<protein>
    <recommendedName>
        <fullName evidence="4">F-box domain-containing protein</fullName>
    </recommendedName>
</protein>
<gene>
    <name evidence="2" type="ORF">K458DRAFT_395846</name>
</gene>
<dbReference type="Proteomes" id="UP000799291">
    <property type="component" value="Unassembled WGS sequence"/>
</dbReference>
<dbReference type="OrthoDB" id="62952at2759"/>
<dbReference type="PANTHER" id="PTHR42085">
    <property type="entry name" value="F-BOX DOMAIN-CONTAINING PROTEIN"/>
    <property type="match status" value="1"/>
</dbReference>
<keyword evidence="3" id="KW-1185">Reference proteome</keyword>
<feature type="region of interest" description="Disordered" evidence="1">
    <location>
        <begin position="294"/>
        <end position="318"/>
    </location>
</feature>
<sequence>MAALAIANNSALSANTTPPMVAAQPHQPFRFLDLPTELRLQVYENLLVVGKVFFTPHWVDMREGSRYKDFTKYAKPEVAILRVNNQIHDEAEPVYLEKNLFVLPLHWHKRHPFHEFASASGDDRGVCSAAAKPSMKNISIAFDPTACDLAHTQTGSDWNSDEGKFDDLSSAERLRVAHDRAKYRLLFDWDYLRERAIFNLQSQMEYLELDFTNAYCPVGCCRIFNQRCHLSLFYGLSPKKVTVLELKNENEEKRFLSGFEFYDDEDEDVEVVKKFGINFGGGEDLWVRWQVEGEDRNDDGNDESASEEKENNEERDEV</sequence>
<evidence type="ECO:0000313" key="2">
    <source>
        <dbReference type="EMBL" id="KAF2677571.1"/>
    </source>
</evidence>
<organism evidence="2 3">
    <name type="scientific">Lentithecium fluviatile CBS 122367</name>
    <dbReference type="NCBI Taxonomy" id="1168545"/>
    <lineage>
        <taxon>Eukaryota</taxon>
        <taxon>Fungi</taxon>
        <taxon>Dikarya</taxon>
        <taxon>Ascomycota</taxon>
        <taxon>Pezizomycotina</taxon>
        <taxon>Dothideomycetes</taxon>
        <taxon>Pleosporomycetidae</taxon>
        <taxon>Pleosporales</taxon>
        <taxon>Massarineae</taxon>
        <taxon>Lentitheciaceae</taxon>
        <taxon>Lentithecium</taxon>
    </lineage>
</organism>
<dbReference type="EMBL" id="MU005621">
    <property type="protein sequence ID" value="KAF2677571.1"/>
    <property type="molecule type" value="Genomic_DNA"/>
</dbReference>